<evidence type="ECO:0000313" key="3">
    <source>
        <dbReference type="Proteomes" id="UP000625527"/>
    </source>
</evidence>
<dbReference type="RefSeq" id="WP_192862893.1">
    <property type="nucleotide sequence ID" value="NZ_JADAQT010000083.1"/>
</dbReference>
<name>A0ABR9MY76_9MICO</name>
<dbReference type="CDD" id="cd06170">
    <property type="entry name" value="LuxR_C_like"/>
    <property type="match status" value="1"/>
</dbReference>
<dbReference type="InterPro" id="IPR051797">
    <property type="entry name" value="TrmB-like"/>
</dbReference>
<dbReference type="InterPro" id="IPR016032">
    <property type="entry name" value="Sig_transdc_resp-reg_C-effctor"/>
</dbReference>
<sequence>MTIEPREPADAVARAIQVLGYAVGRGAVDEKQVACGLDLELDEVRATLHELERDGLVVRRDDGPARPSAGGRWAALPPRSALTTLLAERRRDLAEWERHLDELAIAYRAAAGRDDDVRTEVLSSPEDVAAMYRHLLGSATREVLHLVKPPLLAPDPGATDPAAGTASHPDPMVPAIDPEADVRSVYDSETFMDPVSLETALQGRGTPTRLRLAPRVPFKLVVVDRQVAMLPAGGPDAGDTSIVVYAPALVGALAELFERVWDAAVPQELWRSHDLPLLGRGEQGDLAVPEYLPTRDAGAEPAERITLTPRSRSILDLMAGGLTDEAIGRALDISRRTVQSEVSHLAEQLGARTRFQIALLASEQGLVAARGRSPALS</sequence>
<evidence type="ECO:0000313" key="2">
    <source>
        <dbReference type="EMBL" id="MBE1876335.1"/>
    </source>
</evidence>
<dbReference type="PROSITE" id="PS50043">
    <property type="entry name" value="HTH_LUXR_2"/>
    <property type="match status" value="1"/>
</dbReference>
<dbReference type="Proteomes" id="UP000625527">
    <property type="component" value="Unassembled WGS sequence"/>
</dbReference>
<dbReference type="PRINTS" id="PR00038">
    <property type="entry name" value="HTHLUXR"/>
</dbReference>
<dbReference type="InterPro" id="IPR036388">
    <property type="entry name" value="WH-like_DNA-bd_sf"/>
</dbReference>
<dbReference type="InterPro" id="IPR000792">
    <property type="entry name" value="Tscrpt_reg_LuxR_C"/>
</dbReference>
<dbReference type="Pfam" id="PF00196">
    <property type="entry name" value="GerE"/>
    <property type="match status" value="1"/>
</dbReference>
<dbReference type="PANTHER" id="PTHR34293:SF1">
    <property type="entry name" value="HTH-TYPE TRANSCRIPTIONAL REGULATOR TRMBL2"/>
    <property type="match status" value="1"/>
</dbReference>
<comment type="caution">
    <text evidence="2">The sequence shown here is derived from an EMBL/GenBank/DDBJ whole genome shotgun (WGS) entry which is preliminary data.</text>
</comment>
<dbReference type="Gene3D" id="1.10.10.10">
    <property type="entry name" value="Winged helix-like DNA-binding domain superfamily/Winged helix DNA-binding domain"/>
    <property type="match status" value="1"/>
</dbReference>
<accession>A0ABR9MY76</accession>
<dbReference type="EMBL" id="JADAQT010000083">
    <property type="protein sequence ID" value="MBE1876335.1"/>
    <property type="molecule type" value="Genomic_DNA"/>
</dbReference>
<protein>
    <submittedName>
        <fullName evidence="2">Helix-turn-helix transcriptional regulator</fullName>
    </submittedName>
</protein>
<feature type="domain" description="HTH luxR-type" evidence="1">
    <location>
        <begin position="300"/>
        <end position="365"/>
    </location>
</feature>
<dbReference type="SUPFAM" id="SSF46894">
    <property type="entry name" value="C-terminal effector domain of the bipartite response regulators"/>
    <property type="match status" value="1"/>
</dbReference>
<gene>
    <name evidence="2" type="ORF">IHE71_11515</name>
</gene>
<dbReference type="SMART" id="SM00421">
    <property type="entry name" value="HTH_LUXR"/>
    <property type="match status" value="1"/>
</dbReference>
<organism evidence="2 3">
    <name type="scientific">Myceligenerans pegani</name>
    <dbReference type="NCBI Taxonomy" id="2776917"/>
    <lineage>
        <taxon>Bacteria</taxon>
        <taxon>Bacillati</taxon>
        <taxon>Actinomycetota</taxon>
        <taxon>Actinomycetes</taxon>
        <taxon>Micrococcales</taxon>
        <taxon>Promicromonosporaceae</taxon>
        <taxon>Myceligenerans</taxon>
    </lineage>
</organism>
<dbReference type="PANTHER" id="PTHR34293">
    <property type="entry name" value="HTH-TYPE TRANSCRIPTIONAL REGULATOR TRMBL2"/>
    <property type="match status" value="1"/>
</dbReference>
<reference evidence="2 3" key="1">
    <citation type="submission" date="2020-10" db="EMBL/GenBank/DDBJ databases">
        <title>Myceligenerans pegani sp. nov., an endophytic actinomycete isolated from Peganum harmala L. in Xinjiang, China.</title>
        <authorList>
            <person name="Xin L."/>
        </authorList>
    </citation>
    <scope>NUCLEOTIDE SEQUENCE [LARGE SCALE GENOMIC DNA]</scope>
    <source>
        <strain evidence="2 3">TRM65318</strain>
    </source>
</reference>
<keyword evidence="3" id="KW-1185">Reference proteome</keyword>
<evidence type="ECO:0000259" key="1">
    <source>
        <dbReference type="PROSITE" id="PS50043"/>
    </source>
</evidence>
<proteinExistence type="predicted"/>